<feature type="transmembrane region" description="Helical" evidence="2">
    <location>
        <begin position="189"/>
        <end position="206"/>
    </location>
</feature>
<keyword evidence="2" id="KW-1133">Transmembrane helix</keyword>
<dbReference type="GeneID" id="84215859"/>
<organism evidence="3 4">
    <name type="scientific">Natrinema thermotolerans</name>
    <dbReference type="NCBI Taxonomy" id="121872"/>
    <lineage>
        <taxon>Archaea</taxon>
        <taxon>Methanobacteriati</taxon>
        <taxon>Methanobacteriota</taxon>
        <taxon>Stenosarchaea group</taxon>
        <taxon>Halobacteria</taxon>
        <taxon>Halobacteriales</taxon>
        <taxon>Natrialbaceae</taxon>
        <taxon>Natrinema</taxon>
    </lineage>
</organism>
<feature type="transmembrane region" description="Helical" evidence="2">
    <location>
        <begin position="163"/>
        <end position="182"/>
    </location>
</feature>
<keyword evidence="2" id="KW-0472">Membrane</keyword>
<evidence type="ECO:0000256" key="1">
    <source>
        <dbReference type="SAM" id="MobiDB-lite"/>
    </source>
</evidence>
<keyword evidence="4" id="KW-1185">Reference proteome</keyword>
<reference evidence="3 4" key="1">
    <citation type="submission" date="2022-07" db="EMBL/GenBank/DDBJ databases">
        <title>Two temperate virus in Haloterrigena jeotgali A29.</title>
        <authorList>
            <person name="Deng X."/>
        </authorList>
    </citation>
    <scope>NUCLEOTIDE SEQUENCE [LARGE SCALE GENOMIC DNA]</scope>
    <source>
        <strain evidence="3 4">A29</strain>
    </source>
</reference>
<dbReference type="Proteomes" id="UP001224926">
    <property type="component" value="Chromosome"/>
</dbReference>
<evidence type="ECO:0000313" key="4">
    <source>
        <dbReference type="Proteomes" id="UP001224926"/>
    </source>
</evidence>
<keyword evidence="2" id="KW-0812">Transmembrane</keyword>
<feature type="transmembrane region" description="Helical" evidence="2">
    <location>
        <begin position="54"/>
        <end position="76"/>
    </location>
</feature>
<protein>
    <submittedName>
        <fullName evidence="3">Uncharacterized protein</fullName>
    </submittedName>
</protein>
<dbReference type="RefSeq" id="WP_049966538.1">
    <property type="nucleotide sequence ID" value="NZ_CP101873.1"/>
</dbReference>
<accession>A0AAF0P8B0</accession>
<name>A0AAF0P8B0_9EURY</name>
<feature type="transmembrane region" description="Helical" evidence="2">
    <location>
        <begin position="97"/>
        <end position="114"/>
    </location>
</feature>
<evidence type="ECO:0000256" key="2">
    <source>
        <dbReference type="SAM" id="Phobius"/>
    </source>
</evidence>
<dbReference type="AlphaFoldDB" id="A0AAF0P8B0"/>
<dbReference type="GeneID" id="39864342"/>
<gene>
    <name evidence="3" type="ORF">NP511_17920</name>
</gene>
<feature type="transmembrane region" description="Helical" evidence="2">
    <location>
        <begin position="273"/>
        <end position="298"/>
    </location>
</feature>
<dbReference type="EMBL" id="CP101873">
    <property type="protein sequence ID" value="WMT07253.1"/>
    <property type="molecule type" value="Genomic_DNA"/>
</dbReference>
<feature type="transmembrane region" description="Helical" evidence="2">
    <location>
        <begin position="218"/>
        <end position="241"/>
    </location>
</feature>
<sequence length="345" mass="38189">MILRRWIVEWLQDSPAGPIIEGNEASFRTLFGGVIDPYRAAEESLTVDPGQIDLVLSFLFTGIYVAGVIAMMYFGMNLLSYAKAKVTGVGFTDRGKVVVAGGIWAVLTTIDSVLRGQVFVWEMTKKNTEWIFVVRQILTGNTDIQAGLDLVAFGLLEDPVVEVGAMLVISLIMISALSHYYVPVIDSAGKLFVTLFTGSLLAYVTFPRLGIDVFPVDIWPVFVGHVLFAWLVVGTLFALVLGKVWRAASDFIAGQWGVFEQPDMVKYTRDGTVFVLLPLAFLHTSYTATLSLFAWFSYKLAVDRNLWQKVLGTQSDENDTSGIPSREDCEPENWNDEQGICEIGD</sequence>
<evidence type="ECO:0000313" key="3">
    <source>
        <dbReference type="EMBL" id="WMT07253.1"/>
    </source>
</evidence>
<feature type="region of interest" description="Disordered" evidence="1">
    <location>
        <begin position="315"/>
        <end position="335"/>
    </location>
</feature>
<proteinExistence type="predicted"/>